<evidence type="ECO:0000313" key="2">
    <source>
        <dbReference type="Proteomes" id="UP000019184"/>
    </source>
</evidence>
<comment type="caution">
    <text evidence="1">The sequence shown here is derived from an EMBL/GenBank/DDBJ whole genome shotgun (WGS) entry which is preliminary data.</text>
</comment>
<accession>A0A7U7GAB6</accession>
<organism evidence="1 2">
    <name type="scientific">Candidatus Contendobacter odensis Run_B_J11</name>
    <dbReference type="NCBI Taxonomy" id="1400861"/>
    <lineage>
        <taxon>Bacteria</taxon>
        <taxon>Pseudomonadati</taxon>
        <taxon>Pseudomonadota</taxon>
        <taxon>Gammaproteobacteria</taxon>
        <taxon>Candidatus Competibacteraceae</taxon>
        <taxon>Candidatus Contendibacter</taxon>
    </lineage>
</organism>
<evidence type="ECO:0000313" key="1">
    <source>
        <dbReference type="EMBL" id="CDH44407.1"/>
    </source>
</evidence>
<protein>
    <submittedName>
        <fullName evidence="1">Uncharacterized protein</fullName>
    </submittedName>
</protein>
<keyword evidence="2" id="KW-1185">Reference proteome</keyword>
<dbReference type="AlphaFoldDB" id="A0A7U7GAB6"/>
<proteinExistence type="predicted"/>
<reference evidence="1 2" key="1">
    <citation type="journal article" date="2014" name="ISME J.">
        <title>Candidatus Competibacter-lineage genomes retrieved from metagenomes reveal functional metabolic diversity.</title>
        <authorList>
            <person name="McIlroy S.J."/>
            <person name="Albertsen M."/>
            <person name="Andresen E.K."/>
            <person name="Saunders A.M."/>
            <person name="Kristiansen R."/>
            <person name="Stokholm-Bjerregaard M."/>
            <person name="Nielsen K.L."/>
            <person name="Nielsen P.H."/>
        </authorList>
    </citation>
    <scope>NUCLEOTIDE SEQUENCE [LARGE SCALE GENOMIC DNA]</scope>
    <source>
        <strain evidence="1 2">Run_B_J11</strain>
    </source>
</reference>
<dbReference type="RefSeq" id="WP_154724769.1">
    <property type="nucleotide sequence ID" value="NZ_CBTK010000074.1"/>
</dbReference>
<dbReference type="EMBL" id="CBTK010000074">
    <property type="protein sequence ID" value="CDH44407.1"/>
    <property type="molecule type" value="Genomic_DNA"/>
</dbReference>
<dbReference type="Proteomes" id="UP000019184">
    <property type="component" value="Unassembled WGS sequence"/>
</dbReference>
<sequence>MNDHTQQVVDINTLIGELNSLATLGFIPVDNEVFGTELERQHLMATLCLAAKVIEEQQERIRIMKTGAI</sequence>
<name>A0A7U7GAB6_9GAMM</name>
<gene>
    <name evidence="1" type="ORF">BN874_1650002</name>
</gene>